<dbReference type="SMART" id="SM00642">
    <property type="entry name" value="Aamy"/>
    <property type="match status" value="1"/>
</dbReference>
<evidence type="ECO:0000259" key="1">
    <source>
        <dbReference type="SMART" id="SM00642"/>
    </source>
</evidence>
<dbReference type="AlphaFoldDB" id="A0A5M6A8Y8"/>
<dbReference type="Gene3D" id="3.20.20.80">
    <property type="entry name" value="Glycosidases"/>
    <property type="match status" value="1"/>
</dbReference>
<dbReference type="Gene3D" id="2.60.40.1180">
    <property type="entry name" value="Golgi alpha-mannosidase II"/>
    <property type="match status" value="1"/>
</dbReference>
<dbReference type="InterPro" id="IPR013780">
    <property type="entry name" value="Glyco_hydro_b"/>
</dbReference>
<evidence type="ECO:0000313" key="3">
    <source>
        <dbReference type="Proteomes" id="UP000325055"/>
    </source>
</evidence>
<comment type="caution">
    <text evidence="2">The sequence shown here is derived from an EMBL/GenBank/DDBJ whole genome shotgun (WGS) entry which is preliminary data.</text>
</comment>
<sequence length="711" mass="81908">MTVFYRYNFRDTMKNLFNFCQIVLGIILLSACTKENILKYNENIASILILESDTSSIYITDYYPTMDRVDSITSSSLKILFQNTSEQFIIISETTTPILNTIEFWSGKERVSVMAIKKRGDDTPKKELTAFSSSQVGTEFKTTFLVAPEQVMVFWQNVKMSSTDYELNGRELIVRVPREAGLMKRSYIRIIASEGEKISNDLLIPLEYKRVLSDISQLDRTDKQAQVLYSLMIDRFHNGDTSNDKPLNRPDVLPTVDFKGGDIKGITDKIQSGFFTDLGINTIWMTPVAQNPDDPWGLDKDPYTKFSAYHGYWPINPTVLNPHFGTEEQLKEMLEEAHKRNINVIVDYVANHLHQSSPILKEHPDWVTPMYTEDGRLNVRLFDDERLTTWFDTFLPTLDLEKEEVREAMTDSALYWIRHYDFDGFRHDAAKHIPESYWRLLTKKIRKERNWNHLYQIGETYGSVELVRSYVKSGMLDGQFDFNVYHTAVKVFGLDGGDMRVLNTELYKSLDNYGYHNLMGYISGNHDKPRFISVAGGTVSLSEDTKAAGRKRKILVGDTVAYDKLALLEAFMLTIPGVPCIYQGDEYGVPGANDPDNRRMMQFDNYSVREQQHLDKVKKLIKLRRSSLPLIYGDMLSLFCDKDVMAFARIYMGEIVVVAYNRSSQVRELKFTLPETLYSGNLHTNFGSDYSLDKNRFNLTLPPYGFEVLND</sequence>
<reference evidence="2 3" key="1">
    <citation type="journal article" date="2019" name="Nat. Med.">
        <title>A library of human gut bacterial isolates paired with longitudinal multiomics data enables mechanistic microbiome research.</title>
        <authorList>
            <person name="Poyet M."/>
            <person name="Groussin M."/>
            <person name="Gibbons S.M."/>
            <person name="Avila-Pacheco J."/>
            <person name="Jiang X."/>
            <person name="Kearney S.M."/>
            <person name="Perrotta A.R."/>
            <person name="Berdy B."/>
            <person name="Zhao S."/>
            <person name="Lieberman T.D."/>
            <person name="Swanson P.K."/>
            <person name="Smith M."/>
            <person name="Roesemann S."/>
            <person name="Alexander J.E."/>
            <person name="Rich S.A."/>
            <person name="Livny J."/>
            <person name="Vlamakis H."/>
            <person name="Clish C."/>
            <person name="Bullock K."/>
            <person name="Deik A."/>
            <person name="Scott J."/>
            <person name="Pierce K.A."/>
            <person name="Xavier R.J."/>
            <person name="Alm E.J."/>
        </authorList>
    </citation>
    <scope>NUCLEOTIDE SEQUENCE [LARGE SCALE GENOMIC DNA]</scope>
    <source>
        <strain evidence="2 3">BIOML-A7</strain>
    </source>
</reference>
<accession>A0A5M6A8Y8</accession>
<dbReference type="SUPFAM" id="SSF51445">
    <property type="entry name" value="(Trans)glycosidases"/>
    <property type="match status" value="1"/>
</dbReference>
<dbReference type="Proteomes" id="UP000325055">
    <property type="component" value="Unassembled WGS sequence"/>
</dbReference>
<protein>
    <recommendedName>
        <fullName evidence="1">Glycosyl hydrolase family 13 catalytic domain-containing protein</fullName>
    </recommendedName>
</protein>
<dbReference type="PROSITE" id="PS51257">
    <property type="entry name" value="PROKAR_LIPOPROTEIN"/>
    <property type="match status" value="1"/>
</dbReference>
<dbReference type="Pfam" id="PF00128">
    <property type="entry name" value="Alpha-amylase"/>
    <property type="match status" value="1"/>
</dbReference>
<dbReference type="PANTHER" id="PTHR10357">
    <property type="entry name" value="ALPHA-AMYLASE FAMILY MEMBER"/>
    <property type="match status" value="1"/>
</dbReference>
<dbReference type="GO" id="GO:0005975">
    <property type="term" value="P:carbohydrate metabolic process"/>
    <property type="evidence" value="ECO:0007669"/>
    <property type="project" value="InterPro"/>
</dbReference>
<gene>
    <name evidence="2" type="ORF">F2Y86_15340</name>
</gene>
<dbReference type="InterPro" id="IPR017853">
    <property type="entry name" value="GH"/>
</dbReference>
<dbReference type="SUPFAM" id="SSF51011">
    <property type="entry name" value="Glycosyl hydrolase domain"/>
    <property type="match status" value="1"/>
</dbReference>
<dbReference type="EMBL" id="VVYW01000012">
    <property type="protein sequence ID" value="KAA5407542.1"/>
    <property type="molecule type" value="Genomic_DNA"/>
</dbReference>
<feature type="domain" description="Glycosyl hydrolase family 13 catalytic" evidence="1">
    <location>
        <begin position="230"/>
        <end position="624"/>
    </location>
</feature>
<proteinExistence type="predicted"/>
<organism evidence="2 3">
    <name type="scientific">Bacteroides cellulosilyticus</name>
    <dbReference type="NCBI Taxonomy" id="246787"/>
    <lineage>
        <taxon>Bacteria</taxon>
        <taxon>Pseudomonadati</taxon>
        <taxon>Bacteroidota</taxon>
        <taxon>Bacteroidia</taxon>
        <taxon>Bacteroidales</taxon>
        <taxon>Bacteroidaceae</taxon>
        <taxon>Bacteroides</taxon>
    </lineage>
</organism>
<dbReference type="InterPro" id="IPR006047">
    <property type="entry name" value="GH13_cat_dom"/>
</dbReference>
<evidence type="ECO:0000313" key="2">
    <source>
        <dbReference type="EMBL" id="KAA5407542.1"/>
    </source>
</evidence>
<name>A0A5M6A8Y8_9BACE</name>